<dbReference type="Proteomes" id="UP000199138">
    <property type="component" value="Unassembled WGS sequence"/>
</dbReference>
<dbReference type="OrthoDB" id="5694214at2"/>
<protein>
    <submittedName>
        <fullName evidence="8">Starch-binding associating with outer membrane</fullName>
    </submittedName>
</protein>
<feature type="domain" description="RagB/SusD" evidence="6">
    <location>
        <begin position="283"/>
        <end position="559"/>
    </location>
</feature>
<comment type="subcellular location">
    <subcellularLocation>
        <location evidence="1">Cell outer membrane</location>
    </subcellularLocation>
</comment>
<evidence type="ECO:0000313" key="8">
    <source>
        <dbReference type="EMBL" id="SFU52779.1"/>
    </source>
</evidence>
<sequence length="559" mass="63688">MNIKKYKYLIRTTIACVLFGTSGCTDLSENVYSTLTEDNIDLTSDQDISRLTGYVYNEMRYVYWGWNGLFDIHEESSDLMMTPLRIGVGWGDLYISMHKHDFNPNIDHFYTIWYYAYTGIGYANRLLDMPQIQENALQSARIRTMRALYYYILFDCFRNIPLETTQNVEAGYVPTQATPQETFDFIVNELNEVKEDLGTEKIYGYPNKYMAEMVLAKVYLNHNAWFNDFSDNQYYQLALDEVNDIINNGGYSLSPTYKDNFLADLSGNNEIIFALPLDQNYASHNYNVNKALISDGAQAFGYSGSPWNGSCAIPQFIDTYHPNDKRLNDTWANGQQYHYQTGAALTTNADDQGEVNLVYTKEVHSIDNPGAYMLEGYRFVKNEIVPGDEGTYGDDVPFFRLADAMFIKAECLLRLGGNQGEAASIISEVRQRSFDDATDATRTASDLVGPSIYDYGHREYTSTGATNYSNLVATYEGGNDIEFGGLLDDLAWEFVGEHHRRQDLIRFRLTSGNTNVYNGKSWFCKDAELNTQEGLNKNVFPIFQTFIDSNPNLMQNPGY</sequence>
<evidence type="ECO:0000259" key="7">
    <source>
        <dbReference type="Pfam" id="PF14322"/>
    </source>
</evidence>
<keyword evidence="3" id="KW-0732">Signal</keyword>
<dbReference type="EMBL" id="FPBK01000006">
    <property type="protein sequence ID" value="SFU52779.1"/>
    <property type="molecule type" value="Genomic_DNA"/>
</dbReference>
<feature type="domain" description="SusD-like N-terminal" evidence="7">
    <location>
        <begin position="91"/>
        <end position="220"/>
    </location>
</feature>
<evidence type="ECO:0000256" key="3">
    <source>
        <dbReference type="ARBA" id="ARBA00022729"/>
    </source>
</evidence>
<reference evidence="9" key="1">
    <citation type="submission" date="2016-10" db="EMBL/GenBank/DDBJ databases">
        <authorList>
            <person name="Varghese N."/>
            <person name="Submissions S."/>
        </authorList>
    </citation>
    <scope>NUCLEOTIDE SEQUENCE [LARGE SCALE GENOMIC DNA]</scope>
    <source>
        <strain evidence="9">CGMCC 1.12333</strain>
    </source>
</reference>
<accession>A0A1I7GWH6</accession>
<comment type="similarity">
    <text evidence="2">Belongs to the SusD family.</text>
</comment>
<evidence type="ECO:0000256" key="5">
    <source>
        <dbReference type="ARBA" id="ARBA00023237"/>
    </source>
</evidence>
<dbReference type="AlphaFoldDB" id="A0A1I7GWH6"/>
<dbReference type="GO" id="GO:0009279">
    <property type="term" value="C:cell outer membrane"/>
    <property type="evidence" value="ECO:0007669"/>
    <property type="project" value="UniProtKB-SubCell"/>
</dbReference>
<dbReference type="InterPro" id="IPR011990">
    <property type="entry name" value="TPR-like_helical_dom_sf"/>
</dbReference>
<dbReference type="STRING" id="1224947.SAMN05216480_10645"/>
<gene>
    <name evidence="8" type="ORF">SAMN05216480_10645</name>
</gene>
<dbReference type="SUPFAM" id="SSF48452">
    <property type="entry name" value="TPR-like"/>
    <property type="match status" value="1"/>
</dbReference>
<proteinExistence type="inferred from homology"/>
<dbReference type="Gene3D" id="1.25.40.390">
    <property type="match status" value="1"/>
</dbReference>
<keyword evidence="5" id="KW-0998">Cell outer membrane</keyword>
<dbReference type="Pfam" id="PF14322">
    <property type="entry name" value="SusD-like_3"/>
    <property type="match status" value="1"/>
</dbReference>
<dbReference type="PROSITE" id="PS51257">
    <property type="entry name" value="PROKAR_LIPOPROTEIN"/>
    <property type="match status" value="1"/>
</dbReference>
<evidence type="ECO:0000256" key="4">
    <source>
        <dbReference type="ARBA" id="ARBA00023136"/>
    </source>
</evidence>
<evidence type="ECO:0000313" key="9">
    <source>
        <dbReference type="Proteomes" id="UP000199138"/>
    </source>
</evidence>
<keyword evidence="4" id="KW-0472">Membrane</keyword>
<evidence type="ECO:0000256" key="1">
    <source>
        <dbReference type="ARBA" id="ARBA00004442"/>
    </source>
</evidence>
<organism evidence="8 9">
    <name type="scientific">Pustulibacterium marinum</name>
    <dbReference type="NCBI Taxonomy" id="1224947"/>
    <lineage>
        <taxon>Bacteria</taxon>
        <taxon>Pseudomonadati</taxon>
        <taxon>Bacteroidota</taxon>
        <taxon>Flavobacteriia</taxon>
        <taxon>Flavobacteriales</taxon>
        <taxon>Flavobacteriaceae</taxon>
        <taxon>Pustulibacterium</taxon>
    </lineage>
</organism>
<dbReference type="Pfam" id="PF07980">
    <property type="entry name" value="SusD_RagB"/>
    <property type="match status" value="1"/>
</dbReference>
<name>A0A1I7GWH6_9FLAO</name>
<evidence type="ECO:0000259" key="6">
    <source>
        <dbReference type="Pfam" id="PF07980"/>
    </source>
</evidence>
<dbReference type="InterPro" id="IPR012944">
    <property type="entry name" value="SusD_RagB_dom"/>
</dbReference>
<dbReference type="RefSeq" id="WP_093024941.1">
    <property type="nucleotide sequence ID" value="NZ_FPBK01000006.1"/>
</dbReference>
<keyword evidence="9" id="KW-1185">Reference proteome</keyword>
<dbReference type="InterPro" id="IPR033985">
    <property type="entry name" value="SusD-like_N"/>
</dbReference>
<evidence type="ECO:0000256" key="2">
    <source>
        <dbReference type="ARBA" id="ARBA00006275"/>
    </source>
</evidence>